<dbReference type="Proteomes" id="UP000176204">
    <property type="component" value="Chromosome I"/>
</dbReference>
<feature type="binding site" evidence="14">
    <location>
        <position position="155"/>
    </location>
    <ligand>
        <name>NAD(+)</name>
        <dbReference type="ChEBI" id="CHEBI:57540"/>
    </ligand>
</feature>
<dbReference type="PATRIC" id="fig|1679444.3.peg.2793"/>
<dbReference type="FunFam" id="1.10.287.610:FF:000002">
    <property type="entry name" value="DNA ligase"/>
    <property type="match status" value="1"/>
</dbReference>
<keyword evidence="8 14" id="KW-0862">Zinc</keyword>
<dbReference type="InterPro" id="IPR013839">
    <property type="entry name" value="DNAligase_adenylation"/>
</dbReference>
<feature type="binding site" evidence="14">
    <location>
        <position position="429"/>
    </location>
    <ligand>
        <name>Zn(2+)</name>
        <dbReference type="ChEBI" id="CHEBI:29105"/>
    </ligand>
</feature>
<dbReference type="InterPro" id="IPR004149">
    <property type="entry name" value="Znf_DNAligase_C4"/>
</dbReference>
<comment type="function">
    <text evidence="1 14">DNA ligase that catalyzes the formation of phosphodiester linkages between 5'-phosphoryl and 3'-hydroxyl groups in double-stranded DNA using NAD as a coenzyme and as the energy source for the reaction. It is essential for DNA replication and repair of damaged DNA.</text>
</comment>
<dbReference type="SMART" id="SM00292">
    <property type="entry name" value="BRCT"/>
    <property type="match status" value="1"/>
</dbReference>
<sequence>MADDLFDFASRQATPAQRAEELRRILRRNNDLYYAKAAPEISDAEYDKLFRELEELEAQHPELASPDSPTHRVGNDLTEGFRKIGHPSPMQSIDDIFEKKPGEAAHTDQELIAFYDRLARTLEQDAPIVTVEPKIDGVAVTLMYRNGKLEYAATRGDGKQGDDITANVRTIAAIPAELPAPAPAILEIRGEIFMRSEPFAQLNAQRDAEGLPAFANPRNATAGTIKLLNPEEVAARPLDFLAHGLGLYEGEPLTDASGYENLLTRLGIPVNRPIIIARSLEETREAVRTVSNLRQTLGYGTDGAVIKVYDFAQRGELGSTARAPRWAAAFKFLPEQRETVLENIVIQVGRTGVLTPVAELAPVPLSGTIVSRATLHNQDEIERKDIRIGDTVLVEKAGEIIPAVISVNKTLRPAASEPYSLYHAVHGRCPSCGEPISRFEGQVAWRCTNITCPAQAATRTIHFCRREALDIESLGGSVAETLVARGLIRTPLDLFKLDLETLGSLNLGTDAEPRRFGEKNAAKALQALADARNYPLDRWIIAFGIPNIGAVTARLVATCHRDLHDLSRSDYLAALLELQTMADEYKALNPKARANKTDDEQLKQQRELRRTELKETMEQRAAEYTRRGYLILNADAKSSEPILTNPVGNVATQSLVDFFRSHAGRHAVEELETLGINPSSATYIENKNETVEGPLSGKTFVLTGALSRPRPEYEKLIAAQGGKATGSVTKKTDYLVAGEGGGSKRDKAAQLGIPVITEEQLLSMIQP</sequence>
<dbReference type="FunFam" id="2.40.50.140:FF:000012">
    <property type="entry name" value="DNA ligase"/>
    <property type="match status" value="1"/>
</dbReference>
<dbReference type="InterPro" id="IPR001357">
    <property type="entry name" value="BRCT_dom"/>
</dbReference>
<keyword evidence="10 14" id="KW-0520">NAD</keyword>
<dbReference type="PANTHER" id="PTHR23389:SF9">
    <property type="entry name" value="DNA LIGASE"/>
    <property type="match status" value="1"/>
</dbReference>
<dbReference type="STRING" id="1679444.PYTT_2131"/>
<dbReference type="InterPro" id="IPR013840">
    <property type="entry name" value="DNAligase_N"/>
</dbReference>
<comment type="similarity">
    <text evidence="13 14">Belongs to the NAD-dependent DNA ligase family. LigA subfamily.</text>
</comment>
<comment type="cofactor">
    <cofactor evidence="14">
        <name>Mg(2+)</name>
        <dbReference type="ChEBI" id="CHEBI:18420"/>
    </cofactor>
    <cofactor evidence="14">
        <name>Mn(2+)</name>
        <dbReference type="ChEBI" id="CHEBI:29035"/>
    </cofactor>
</comment>
<accession>A0A1C7PCC6</accession>
<feature type="binding site" evidence="14">
    <location>
        <begin position="92"/>
        <end position="93"/>
    </location>
    <ligand>
        <name>NAD(+)</name>
        <dbReference type="ChEBI" id="CHEBI:57540"/>
    </ligand>
</feature>
<dbReference type="SUPFAM" id="SSF47781">
    <property type="entry name" value="RuvA domain 2-like"/>
    <property type="match status" value="1"/>
</dbReference>
<dbReference type="NCBIfam" id="NF005932">
    <property type="entry name" value="PRK07956.1"/>
    <property type="match status" value="1"/>
</dbReference>
<dbReference type="EC" id="6.5.1.2" evidence="2 14"/>
<evidence type="ECO:0000256" key="7">
    <source>
        <dbReference type="ARBA" id="ARBA00022763"/>
    </source>
</evidence>
<keyword evidence="14" id="KW-0464">Manganese</keyword>
<feature type="binding site" evidence="14">
    <location>
        <position position="432"/>
    </location>
    <ligand>
        <name>Zn(2+)</name>
        <dbReference type="ChEBI" id="CHEBI:29105"/>
    </ligand>
</feature>
<evidence type="ECO:0000256" key="11">
    <source>
        <dbReference type="ARBA" id="ARBA00023204"/>
    </source>
</evidence>
<feature type="binding site" evidence="14">
    <location>
        <position position="132"/>
    </location>
    <ligand>
        <name>NAD(+)</name>
        <dbReference type="ChEBI" id="CHEBI:57540"/>
    </ligand>
</feature>
<evidence type="ECO:0000256" key="1">
    <source>
        <dbReference type="ARBA" id="ARBA00004067"/>
    </source>
</evidence>
<dbReference type="Gene3D" id="3.30.470.30">
    <property type="entry name" value="DNA ligase/mRNA capping enzyme"/>
    <property type="match status" value="1"/>
</dbReference>
<feature type="domain" description="BRCT" evidence="16">
    <location>
        <begin position="690"/>
        <end position="767"/>
    </location>
</feature>
<organism evidence="17 18">
    <name type="scientific">Akkermansia glycaniphila</name>
    <dbReference type="NCBI Taxonomy" id="1679444"/>
    <lineage>
        <taxon>Bacteria</taxon>
        <taxon>Pseudomonadati</taxon>
        <taxon>Verrucomicrobiota</taxon>
        <taxon>Verrucomicrobiia</taxon>
        <taxon>Verrucomicrobiales</taxon>
        <taxon>Akkermansiaceae</taxon>
        <taxon>Akkermansia</taxon>
    </lineage>
</organism>
<dbReference type="GO" id="GO:0008270">
    <property type="term" value="F:zinc ion binding"/>
    <property type="evidence" value="ECO:0007669"/>
    <property type="project" value="UniProtKB-KW"/>
</dbReference>
<evidence type="ECO:0000256" key="2">
    <source>
        <dbReference type="ARBA" id="ARBA00012722"/>
    </source>
</evidence>
<dbReference type="InterPro" id="IPR004150">
    <property type="entry name" value="NAD_DNA_ligase_OB"/>
</dbReference>
<dbReference type="KEGG" id="agl:PYTT_2131"/>
<evidence type="ECO:0000256" key="14">
    <source>
        <dbReference type="HAMAP-Rule" id="MF_01588"/>
    </source>
</evidence>
<dbReference type="GO" id="GO:0006260">
    <property type="term" value="P:DNA replication"/>
    <property type="evidence" value="ECO:0007669"/>
    <property type="project" value="UniProtKB-KW"/>
</dbReference>
<evidence type="ECO:0000256" key="12">
    <source>
        <dbReference type="ARBA" id="ARBA00034005"/>
    </source>
</evidence>
<dbReference type="InterPro" id="IPR012340">
    <property type="entry name" value="NA-bd_OB-fold"/>
</dbReference>
<feature type="binding site" evidence="14">
    <location>
        <position position="191"/>
    </location>
    <ligand>
        <name>NAD(+)</name>
        <dbReference type="ChEBI" id="CHEBI:57540"/>
    </ligand>
</feature>
<dbReference type="Gene3D" id="3.40.50.10190">
    <property type="entry name" value="BRCT domain"/>
    <property type="match status" value="1"/>
</dbReference>
<dbReference type="SUPFAM" id="SSF52113">
    <property type="entry name" value="BRCT domain"/>
    <property type="match status" value="1"/>
</dbReference>
<comment type="catalytic activity">
    <reaction evidence="12 14 15">
        <text>NAD(+) + (deoxyribonucleotide)n-3'-hydroxyl + 5'-phospho-(deoxyribonucleotide)m = (deoxyribonucleotide)n+m + AMP + beta-nicotinamide D-nucleotide.</text>
        <dbReference type="EC" id="6.5.1.2"/>
    </reaction>
</comment>
<dbReference type="HAMAP" id="MF_01588">
    <property type="entry name" value="DNA_ligase_A"/>
    <property type="match status" value="1"/>
</dbReference>
<feature type="active site" description="N6-AMP-lysine intermediate" evidence="14">
    <location>
        <position position="134"/>
    </location>
</feature>
<dbReference type="Pfam" id="PF03120">
    <property type="entry name" value="OB_DNA_ligase"/>
    <property type="match status" value="1"/>
</dbReference>
<dbReference type="Gene3D" id="1.10.150.20">
    <property type="entry name" value="5' to 3' exonuclease, C-terminal subdomain"/>
    <property type="match status" value="2"/>
</dbReference>
<dbReference type="CDD" id="cd17748">
    <property type="entry name" value="BRCT_DNA_ligase_like"/>
    <property type="match status" value="1"/>
</dbReference>
<dbReference type="Gene3D" id="2.40.50.140">
    <property type="entry name" value="Nucleic acid-binding proteins"/>
    <property type="match status" value="1"/>
</dbReference>
<evidence type="ECO:0000256" key="3">
    <source>
        <dbReference type="ARBA" id="ARBA00013308"/>
    </source>
</evidence>
<keyword evidence="17" id="KW-0863">Zinc-finger</keyword>
<reference evidence="18" key="1">
    <citation type="submission" date="2016-09" db="EMBL/GenBank/DDBJ databases">
        <authorList>
            <person name="Koehorst J."/>
        </authorList>
    </citation>
    <scope>NUCLEOTIDE SEQUENCE [LARGE SCALE GENOMIC DNA]</scope>
</reference>
<dbReference type="Gene3D" id="6.20.10.30">
    <property type="match status" value="1"/>
</dbReference>
<feature type="binding site" evidence="14">
    <location>
        <position position="452"/>
    </location>
    <ligand>
        <name>Zn(2+)</name>
        <dbReference type="ChEBI" id="CHEBI:29105"/>
    </ligand>
</feature>
<evidence type="ECO:0000256" key="4">
    <source>
        <dbReference type="ARBA" id="ARBA00022598"/>
    </source>
</evidence>
<dbReference type="PROSITE" id="PS01056">
    <property type="entry name" value="DNA_LIGASE_N2"/>
    <property type="match status" value="1"/>
</dbReference>
<dbReference type="Pfam" id="PF00533">
    <property type="entry name" value="BRCT"/>
    <property type="match status" value="1"/>
</dbReference>
<name>A0A1C7PCC6_9BACT</name>
<keyword evidence="5 14" id="KW-0235">DNA replication</keyword>
<dbReference type="InterPro" id="IPR018239">
    <property type="entry name" value="DNA_ligase_AS"/>
</dbReference>
<keyword evidence="4 14" id="KW-0436">Ligase</keyword>
<keyword evidence="18" id="KW-1185">Reference proteome</keyword>
<evidence type="ECO:0000313" key="18">
    <source>
        <dbReference type="Proteomes" id="UP000176204"/>
    </source>
</evidence>
<dbReference type="Pfam" id="PF03119">
    <property type="entry name" value="DNA_ligase_ZBD"/>
    <property type="match status" value="1"/>
</dbReference>
<feature type="binding site" evidence="14">
    <location>
        <begin position="43"/>
        <end position="47"/>
    </location>
    <ligand>
        <name>NAD(+)</name>
        <dbReference type="ChEBI" id="CHEBI:57540"/>
    </ligand>
</feature>
<keyword evidence="11 14" id="KW-0234">DNA repair</keyword>
<dbReference type="InterPro" id="IPR036420">
    <property type="entry name" value="BRCT_dom_sf"/>
</dbReference>
<evidence type="ECO:0000256" key="9">
    <source>
        <dbReference type="ARBA" id="ARBA00022842"/>
    </source>
</evidence>
<evidence type="ECO:0000256" key="6">
    <source>
        <dbReference type="ARBA" id="ARBA00022723"/>
    </source>
</evidence>
<proteinExistence type="inferred from homology"/>
<evidence type="ECO:0000256" key="15">
    <source>
        <dbReference type="RuleBase" id="RU000618"/>
    </source>
</evidence>
<dbReference type="GO" id="GO:0003911">
    <property type="term" value="F:DNA ligase (NAD+) activity"/>
    <property type="evidence" value="ECO:0007669"/>
    <property type="project" value="UniProtKB-UniRule"/>
</dbReference>
<dbReference type="InterPro" id="IPR033136">
    <property type="entry name" value="DNA_ligase_CS"/>
</dbReference>
<keyword evidence="6 14" id="KW-0479">Metal-binding</keyword>
<dbReference type="PROSITE" id="PS01055">
    <property type="entry name" value="DNA_LIGASE_N1"/>
    <property type="match status" value="1"/>
</dbReference>
<evidence type="ECO:0000313" key="17">
    <source>
        <dbReference type="EMBL" id="SEH96385.1"/>
    </source>
</evidence>
<dbReference type="EMBL" id="LT629973">
    <property type="protein sequence ID" value="SEH96385.1"/>
    <property type="molecule type" value="Genomic_DNA"/>
</dbReference>
<evidence type="ECO:0000256" key="8">
    <source>
        <dbReference type="ARBA" id="ARBA00022833"/>
    </source>
</evidence>
<dbReference type="SMART" id="SM00532">
    <property type="entry name" value="LIGANc"/>
    <property type="match status" value="1"/>
</dbReference>
<keyword evidence="7 14" id="KW-0227">DNA damage</keyword>
<dbReference type="Pfam" id="PF01653">
    <property type="entry name" value="DNA_ligase_aden"/>
    <property type="match status" value="1"/>
</dbReference>
<gene>
    <name evidence="14" type="primary">ligA</name>
    <name evidence="17" type="ORF">PYTT_2131</name>
</gene>
<dbReference type="SUPFAM" id="SSF50249">
    <property type="entry name" value="Nucleic acid-binding proteins"/>
    <property type="match status" value="1"/>
</dbReference>
<dbReference type="RefSeq" id="WP_067775219.1">
    <property type="nucleotide sequence ID" value="NZ_LIGX01000021.1"/>
</dbReference>
<feature type="binding site" evidence="14">
    <location>
        <position position="331"/>
    </location>
    <ligand>
        <name>NAD(+)</name>
        <dbReference type="ChEBI" id="CHEBI:57540"/>
    </ligand>
</feature>
<dbReference type="InterPro" id="IPR010994">
    <property type="entry name" value="RuvA_2-like"/>
</dbReference>
<protein>
    <recommendedName>
        <fullName evidence="3 14">DNA ligase</fullName>
        <ecNumber evidence="2 14">6.5.1.2</ecNumber>
    </recommendedName>
    <alternativeName>
        <fullName evidence="14">Polydeoxyribonucleotide synthase [NAD(+)]</fullName>
    </alternativeName>
</protein>
<dbReference type="PROSITE" id="PS50172">
    <property type="entry name" value="BRCT"/>
    <property type="match status" value="1"/>
</dbReference>
<dbReference type="PIRSF" id="PIRSF001604">
    <property type="entry name" value="LigA"/>
    <property type="match status" value="1"/>
</dbReference>
<keyword evidence="9 14" id="KW-0460">Magnesium</keyword>
<evidence type="ECO:0000259" key="16">
    <source>
        <dbReference type="PROSITE" id="PS50172"/>
    </source>
</evidence>
<dbReference type="CDD" id="cd00114">
    <property type="entry name" value="LIGANc"/>
    <property type="match status" value="1"/>
</dbReference>
<evidence type="ECO:0000256" key="13">
    <source>
        <dbReference type="ARBA" id="ARBA00060881"/>
    </source>
</evidence>
<evidence type="ECO:0000256" key="10">
    <source>
        <dbReference type="ARBA" id="ARBA00023027"/>
    </source>
</evidence>
<feature type="binding site" evidence="14">
    <location>
        <position position="307"/>
    </location>
    <ligand>
        <name>NAD(+)</name>
        <dbReference type="ChEBI" id="CHEBI:57540"/>
    </ligand>
</feature>
<dbReference type="PANTHER" id="PTHR23389">
    <property type="entry name" value="CHROMOSOME TRANSMISSION FIDELITY FACTOR 18"/>
    <property type="match status" value="1"/>
</dbReference>
<dbReference type="Gene3D" id="1.10.287.610">
    <property type="entry name" value="Helix hairpin bin"/>
    <property type="match status" value="1"/>
</dbReference>
<dbReference type="GO" id="GO:0006281">
    <property type="term" value="P:DNA repair"/>
    <property type="evidence" value="ECO:0007669"/>
    <property type="project" value="UniProtKB-KW"/>
</dbReference>
<comment type="caution">
    <text evidence="14">Lacks conserved residue(s) required for the propagation of feature annotation.</text>
</comment>
<dbReference type="InterPro" id="IPR001679">
    <property type="entry name" value="DNA_ligase"/>
</dbReference>
<dbReference type="SUPFAM" id="SSF56091">
    <property type="entry name" value="DNA ligase/mRNA capping enzyme, catalytic domain"/>
    <property type="match status" value="1"/>
</dbReference>
<dbReference type="GO" id="GO:0005829">
    <property type="term" value="C:cytosol"/>
    <property type="evidence" value="ECO:0007669"/>
    <property type="project" value="TreeGrafter"/>
</dbReference>
<dbReference type="AlphaFoldDB" id="A0A1C7PCC6"/>
<evidence type="ECO:0000256" key="5">
    <source>
        <dbReference type="ARBA" id="ARBA00022705"/>
    </source>
</evidence>
<dbReference type="NCBIfam" id="TIGR00575">
    <property type="entry name" value="dnlj"/>
    <property type="match status" value="1"/>
</dbReference>